<dbReference type="AlphaFoldDB" id="C8S2J4"/>
<protein>
    <submittedName>
        <fullName evidence="5">Major facilitator superfamily MFS_1</fullName>
    </submittedName>
</protein>
<feature type="transmembrane region" description="Helical" evidence="4">
    <location>
        <begin position="230"/>
        <end position="253"/>
    </location>
</feature>
<accession>C8S2J4</accession>
<reference evidence="5 6" key="1">
    <citation type="submission" date="2009-08" db="EMBL/GenBank/DDBJ databases">
        <title>The draft genome of Rhodobacter sp. SW2.</title>
        <authorList>
            <consortium name="US DOE Joint Genome Institute (JGI-PGF)"/>
            <person name="Lucas S."/>
            <person name="Copeland A."/>
            <person name="Lapidus A."/>
            <person name="Glavina del Rio T."/>
            <person name="Tice H."/>
            <person name="Bruce D."/>
            <person name="Goodwin L."/>
            <person name="Pitluck S."/>
            <person name="Larimer F."/>
            <person name="Land M.L."/>
            <person name="Hauser L."/>
            <person name="Emerson D."/>
        </authorList>
    </citation>
    <scope>NUCLEOTIDE SEQUENCE [LARGE SCALE GENOMIC DNA]</scope>
    <source>
        <strain evidence="5 6">SW2</strain>
    </source>
</reference>
<evidence type="ECO:0000256" key="1">
    <source>
        <dbReference type="ARBA" id="ARBA00022692"/>
    </source>
</evidence>
<dbReference type="Gene3D" id="1.20.1250.20">
    <property type="entry name" value="MFS general substrate transporter like domains"/>
    <property type="match status" value="1"/>
</dbReference>
<evidence type="ECO:0000256" key="2">
    <source>
        <dbReference type="ARBA" id="ARBA00022989"/>
    </source>
</evidence>
<evidence type="ECO:0000256" key="4">
    <source>
        <dbReference type="SAM" id="Phobius"/>
    </source>
</evidence>
<dbReference type="EMBL" id="ACYY01000014">
    <property type="protein sequence ID" value="EEW24865.1"/>
    <property type="molecule type" value="Genomic_DNA"/>
</dbReference>
<proteinExistence type="predicted"/>
<evidence type="ECO:0000313" key="6">
    <source>
        <dbReference type="Proteomes" id="UP000010121"/>
    </source>
</evidence>
<keyword evidence="3 4" id="KW-0472">Membrane</keyword>
<feature type="transmembrane region" description="Helical" evidence="4">
    <location>
        <begin position="179"/>
        <end position="199"/>
    </location>
</feature>
<feature type="transmembrane region" description="Helical" evidence="4">
    <location>
        <begin position="298"/>
        <end position="318"/>
    </location>
</feature>
<dbReference type="Proteomes" id="UP000010121">
    <property type="component" value="Unassembled WGS sequence"/>
</dbReference>
<evidence type="ECO:0000313" key="5">
    <source>
        <dbReference type="EMBL" id="EEW24865.1"/>
    </source>
</evidence>
<feature type="transmembrane region" description="Helical" evidence="4">
    <location>
        <begin position="265"/>
        <end position="286"/>
    </location>
</feature>
<dbReference type="SUPFAM" id="SSF103473">
    <property type="entry name" value="MFS general substrate transporter"/>
    <property type="match status" value="1"/>
</dbReference>
<feature type="transmembrane region" description="Helical" evidence="4">
    <location>
        <begin position="31"/>
        <end position="55"/>
    </location>
</feature>
<dbReference type="STRING" id="371731.Rsw2DRAFT_2272"/>
<dbReference type="Pfam" id="PF07690">
    <property type="entry name" value="MFS_1"/>
    <property type="match status" value="1"/>
</dbReference>
<dbReference type="GO" id="GO:0022857">
    <property type="term" value="F:transmembrane transporter activity"/>
    <property type="evidence" value="ECO:0007669"/>
    <property type="project" value="InterPro"/>
</dbReference>
<dbReference type="InterPro" id="IPR011701">
    <property type="entry name" value="MFS"/>
</dbReference>
<dbReference type="InterPro" id="IPR036259">
    <property type="entry name" value="MFS_trans_sf"/>
</dbReference>
<organism evidence="5 6">
    <name type="scientific">Rhodobacter ferrooxidans</name>
    <dbReference type="NCBI Taxonomy" id="371731"/>
    <lineage>
        <taxon>Bacteria</taxon>
        <taxon>Pseudomonadati</taxon>
        <taxon>Pseudomonadota</taxon>
        <taxon>Alphaproteobacteria</taxon>
        <taxon>Rhodobacterales</taxon>
        <taxon>Rhodobacter group</taxon>
        <taxon>Rhodobacter</taxon>
    </lineage>
</organism>
<comment type="caution">
    <text evidence="5">The sequence shown here is derived from an EMBL/GenBank/DDBJ whole genome shotgun (WGS) entry which is preliminary data.</text>
</comment>
<sequence>MGPPGLARLNAMATRYLPLFLKHSATPRIEAFALLAGLEAAVRGVVISVMPLAVYDAVKDAGVVSRVYFLVGIASLIWGLMVPWATRHVPRRWMYTVGCVFYMIGATLAASGAPLAVTLALGCMALATATVFVCFNAYVLDYVARAELGRTQSLQMLYAAAPWAVGPMLGVWLRSLWQPLPFVVAGGCAVLLLTAFWILRLGNGKQITRAKGPALNPLAYLGRFFAQPRLIAGWLFAVLRSCGWWVYVVYLPIFCIEAGLGDKVGGVALSLSNALLFISPFMLRLVYRTSVRRAVRGAFALCCGTYMVATLASGLPWVTVAMMMLGSFGLVMLDAAGGLPFMMSVKPSERTEMAAVYSSFRDVSGILTPGAAYLVLLVAPLSGIFAAAGAGMAIAWTIAGQLHPRLGAKRPSHGGVLPD</sequence>
<feature type="transmembrane region" description="Helical" evidence="4">
    <location>
        <begin position="156"/>
        <end position="173"/>
    </location>
</feature>
<feature type="transmembrane region" description="Helical" evidence="4">
    <location>
        <begin position="366"/>
        <end position="399"/>
    </location>
</feature>
<feature type="transmembrane region" description="Helical" evidence="4">
    <location>
        <begin position="119"/>
        <end position="144"/>
    </location>
</feature>
<dbReference type="RefSeq" id="WP_008031057.1">
    <property type="nucleotide sequence ID" value="NZ_ACYY01000014.1"/>
</dbReference>
<gene>
    <name evidence="5" type="ORF">Rsw2DRAFT_2272</name>
</gene>
<keyword evidence="6" id="KW-1185">Reference proteome</keyword>
<feature type="transmembrane region" description="Helical" evidence="4">
    <location>
        <begin position="67"/>
        <end position="86"/>
    </location>
</feature>
<feature type="transmembrane region" description="Helical" evidence="4">
    <location>
        <begin position="93"/>
        <end position="113"/>
    </location>
</feature>
<dbReference type="eggNOG" id="ENOG502Z82B">
    <property type="taxonomic scope" value="Bacteria"/>
</dbReference>
<keyword evidence="2 4" id="KW-1133">Transmembrane helix</keyword>
<name>C8S2J4_9RHOB</name>
<keyword evidence="1 4" id="KW-0812">Transmembrane</keyword>
<evidence type="ECO:0000256" key="3">
    <source>
        <dbReference type="ARBA" id="ARBA00023136"/>
    </source>
</evidence>